<protein>
    <submittedName>
        <fullName evidence="3">Uncharacterized protein</fullName>
    </submittedName>
</protein>
<keyword evidence="2" id="KW-1185">Reference proteome</keyword>
<name>A0A915AA29_PARUN</name>
<proteinExistence type="predicted"/>
<dbReference type="AlphaFoldDB" id="A0A915AA29"/>
<sequence length="77" mass="8540">VLRCQQSHSVWCPENYSAFLRSELLFPLRLIREENASEGAGAGLWSSSKTEDATPLGHPNYDGTEVNMKVIVPLHAN</sequence>
<evidence type="ECO:0000256" key="1">
    <source>
        <dbReference type="SAM" id="MobiDB-lite"/>
    </source>
</evidence>
<accession>A0A915AA29</accession>
<dbReference type="WBParaSite" id="PgR003_g224_t06">
    <property type="protein sequence ID" value="PgR003_g224_t06"/>
    <property type="gene ID" value="PgR003_g224"/>
</dbReference>
<dbReference type="Proteomes" id="UP000887569">
    <property type="component" value="Unplaced"/>
</dbReference>
<evidence type="ECO:0000313" key="3">
    <source>
        <dbReference type="WBParaSite" id="PgR003_g224_t06"/>
    </source>
</evidence>
<reference evidence="3" key="1">
    <citation type="submission" date="2022-11" db="UniProtKB">
        <authorList>
            <consortium name="WormBaseParasite"/>
        </authorList>
    </citation>
    <scope>IDENTIFICATION</scope>
</reference>
<evidence type="ECO:0000313" key="2">
    <source>
        <dbReference type="Proteomes" id="UP000887569"/>
    </source>
</evidence>
<organism evidence="2 3">
    <name type="scientific">Parascaris univalens</name>
    <name type="common">Nematode worm</name>
    <dbReference type="NCBI Taxonomy" id="6257"/>
    <lineage>
        <taxon>Eukaryota</taxon>
        <taxon>Metazoa</taxon>
        <taxon>Ecdysozoa</taxon>
        <taxon>Nematoda</taxon>
        <taxon>Chromadorea</taxon>
        <taxon>Rhabditida</taxon>
        <taxon>Spirurina</taxon>
        <taxon>Ascaridomorpha</taxon>
        <taxon>Ascaridoidea</taxon>
        <taxon>Ascarididae</taxon>
        <taxon>Parascaris</taxon>
    </lineage>
</organism>
<feature type="region of interest" description="Disordered" evidence="1">
    <location>
        <begin position="40"/>
        <end position="61"/>
    </location>
</feature>